<dbReference type="SUPFAM" id="SSF69360">
    <property type="entry name" value="Cell wall binding repeat"/>
    <property type="match status" value="1"/>
</dbReference>
<dbReference type="PANTHER" id="PTHR37841:SF1">
    <property type="entry name" value="DUF3298 DOMAIN-CONTAINING PROTEIN"/>
    <property type="match status" value="1"/>
</dbReference>
<keyword evidence="2" id="KW-1185">Reference proteome</keyword>
<dbReference type="Pfam" id="PF14903">
    <property type="entry name" value="WG_beta_rep"/>
    <property type="match status" value="2"/>
</dbReference>
<organism evidence="1 2">
    <name type="scientific">Clostridium neuense</name>
    <dbReference type="NCBI Taxonomy" id="1728934"/>
    <lineage>
        <taxon>Bacteria</taxon>
        <taxon>Bacillati</taxon>
        <taxon>Bacillota</taxon>
        <taxon>Clostridia</taxon>
        <taxon>Eubacteriales</taxon>
        <taxon>Clostridiaceae</taxon>
        <taxon>Clostridium</taxon>
    </lineage>
</organism>
<accession>A0ABW8TDA7</accession>
<name>A0ABW8TDA7_9CLOT</name>
<dbReference type="InterPro" id="IPR032774">
    <property type="entry name" value="WG_beta_rep"/>
</dbReference>
<reference evidence="1 2" key="1">
    <citation type="submission" date="2024-11" db="EMBL/GenBank/DDBJ databases">
        <authorList>
            <person name="Heng Y.C."/>
            <person name="Lim A.C.H."/>
            <person name="Lee J.K.Y."/>
            <person name="Kittelmann S."/>
        </authorList>
    </citation>
    <scope>NUCLEOTIDE SEQUENCE [LARGE SCALE GENOMIC DNA]</scope>
    <source>
        <strain evidence="1 2">WILCCON 0114</strain>
    </source>
</reference>
<dbReference type="Proteomes" id="UP001623592">
    <property type="component" value="Unassembled WGS sequence"/>
</dbReference>
<gene>
    <name evidence="1" type="ORF">ACJDT4_00850</name>
</gene>
<protein>
    <submittedName>
        <fullName evidence="1">WG repeat-containing protein</fullName>
    </submittedName>
</protein>
<comment type="caution">
    <text evidence="1">The sequence shown here is derived from an EMBL/GenBank/DDBJ whole genome shotgun (WGS) entry which is preliminary data.</text>
</comment>
<proteinExistence type="predicted"/>
<sequence>MAIRLEIDKLESMLKRDPFENYDEYGKRVLDIKPMPIGRAILSEKDFDSETGFCYIKIQWYGINCVEKISSNYFFCIISKENVNGHIDFSDRYDVYGSFIAVGDKVYINEQNVLIGINGYDCKVYCMNLSKNLLEDESQFGQRIRNMGEIPIGKIKLNKDKYDIKTNSIILEVMWNIIDEVTVPAVYGIFAVIDNSLIKKLYKDNIEYTLYGKLMSLNKKIKIDMGSMNIKINDSEIKIYAITINKNDFYDENSFKENLLKLNCTSAGTAKLNPVNYDCEKRILNFDVAWKKWTTSFVSNLCSFFIELSKEEARKLFMGGNEYNIYINFKVDESSITIGKIIMVNFYNDIEVKFRVKDEEVNMQEMIEAAIGDEKCEKLSLMRYINEKGKYGYMDSVERRIVIEPKFDYIGIFNDEVARVNVGDNWGFINQNGEMIIEPKFELVRDFHEGVAAFMIKKFGIKKWGYINKEGKIIIKPIYDEAGDFNNGIAKVRMKKIFGESKELIIDFRGETTSIDN</sequence>
<dbReference type="RefSeq" id="WP_406785632.1">
    <property type="nucleotide sequence ID" value="NZ_JBJIAA010000001.1"/>
</dbReference>
<dbReference type="EMBL" id="JBJIAA010000001">
    <property type="protein sequence ID" value="MFL0248954.1"/>
    <property type="molecule type" value="Genomic_DNA"/>
</dbReference>
<evidence type="ECO:0000313" key="1">
    <source>
        <dbReference type="EMBL" id="MFL0248954.1"/>
    </source>
</evidence>
<dbReference type="PANTHER" id="PTHR37841">
    <property type="entry name" value="GLR2918 PROTEIN"/>
    <property type="match status" value="1"/>
</dbReference>
<evidence type="ECO:0000313" key="2">
    <source>
        <dbReference type="Proteomes" id="UP001623592"/>
    </source>
</evidence>